<keyword evidence="3" id="KW-1185">Reference proteome</keyword>
<comment type="caution">
    <text evidence="2">The sequence shown here is derived from an EMBL/GenBank/DDBJ whole genome shotgun (WGS) entry which is preliminary data.</text>
</comment>
<evidence type="ECO:0000256" key="1">
    <source>
        <dbReference type="SAM" id="MobiDB-lite"/>
    </source>
</evidence>
<reference evidence="2" key="1">
    <citation type="journal article" date="2023" name="Mol. Phylogenet. Evol.">
        <title>Genome-scale phylogeny and comparative genomics of the fungal order Sordariales.</title>
        <authorList>
            <person name="Hensen N."/>
            <person name="Bonometti L."/>
            <person name="Westerberg I."/>
            <person name="Brannstrom I.O."/>
            <person name="Guillou S."/>
            <person name="Cros-Aarteil S."/>
            <person name="Calhoun S."/>
            <person name="Haridas S."/>
            <person name="Kuo A."/>
            <person name="Mondo S."/>
            <person name="Pangilinan J."/>
            <person name="Riley R."/>
            <person name="LaButti K."/>
            <person name="Andreopoulos B."/>
            <person name="Lipzen A."/>
            <person name="Chen C."/>
            <person name="Yan M."/>
            <person name="Daum C."/>
            <person name="Ng V."/>
            <person name="Clum A."/>
            <person name="Steindorff A."/>
            <person name="Ohm R.A."/>
            <person name="Martin F."/>
            <person name="Silar P."/>
            <person name="Natvig D.O."/>
            <person name="Lalanne C."/>
            <person name="Gautier V."/>
            <person name="Ament-Velasquez S.L."/>
            <person name="Kruys A."/>
            <person name="Hutchinson M.I."/>
            <person name="Powell A.J."/>
            <person name="Barry K."/>
            <person name="Miller A.N."/>
            <person name="Grigoriev I.V."/>
            <person name="Debuchy R."/>
            <person name="Gladieux P."/>
            <person name="Hiltunen Thoren M."/>
            <person name="Johannesson H."/>
        </authorList>
    </citation>
    <scope>NUCLEOTIDE SEQUENCE</scope>
    <source>
        <strain evidence="2">CBS 314.62</strain>
    </source>
</reference>
<name>A0AAE1CHM3_9PEZI</name>
<proteinExistence type="predicted"/>
<evidence type="ECO:0000313" key="3">
    <source>
        <dbReference type="Proteomes" id="UP001270362"/>
    </source>
</evidence>
<gene>
    <name evidence="2" type="ORF">B0T22DRAFT_71168</name>
</gene>
<evidence type="ECO:0000313" key="2">
    <source>
        <dbReference type="EMBL" id="KAK3694433.1"/>
    </source>
</evidence>
<sequence>MRYVWGRSDGFFSWGTSRLRRGALQSCEARSEVKFIEASDYKGATETKGFGRGRQDGEIAAPGKSEEIPEPGRELFGFTRPGQLQSNYIQLQLPSPNAARFGQAVCTWWEGEGDGEEGQVLLRQRQLKFMDPFCVFHVVGLQCNCKAWTWIHVPSQGGQAMTTIVVLSASGLGRSGALENGWSPFGESDVTSPARSVTVEVLVLHKSLPATGLPVGSKCAVETEVGGEPPGHAMPFSVLAREGP</sequence>
<feature type="region of interest" description="Disordered" evidence="1">
    <location>
        <begin position="46"/>
        <end position="70"/>
    </location>
</feature>
<protein>
    <submittedName>
        <fullName evidence="2">Uncharacterized protein</fullName>
    </submittedName>
</protein>
<dbReference type="Proteomes" id="UP001270362">
    <property type="component" value="Unassembled WGS sequence"/>
</dbReference>
<dbReference type="EMBL" id="JAULSO010000001">
    <property type="protein sequence ID" value="KAK3694433.1"/>
    <property type="molecule type" value="Genomic_DNA"/>
</dbReference>
<accession>A0AAE1CHM3</accession>
<reference evidence="2" key="2">
    <citation type="submission" date="2023-06" db="EMBL/GenBank/DDBJ databases">
        <authorList>
            <consortium name="Lawrence Berkeley National Laboratory"/>
            <person name="Haridas S."/>
            <person name="Hensen N."/>
            <person name="Bonometti L."/>
            <person name="Westerberg I."/>
            <person name="Brannstrom I.O."/>
            <person name="Guillou S."/>
            <person name="Cros-Aarteil S."/>
            <person name="Calhoun S."/>
            <person name="Kuo A."/>
            <person name="Mondo S."/>
            <person name="Pangilinan J."/>
            <person name="Riley R."/>
            <person name="Labutti K."/>
            <person name="Andreopoulos B."/>
            <person name="Lipzen A."/>
            <person name="Chen C."/>
            <person name="Yanf M."/>
            <person name="Daum C."/>
            <person name="Ng V."/>
            <person name="Clum A."/>
            <person name="Steindorff A."/>
            <person name="Ohm R."/>
            <person name="Martin F."/>
            <person name="Silar P."/>
            <person name="Natvig D."/>
            <person name="Lalanne C."/>
            <person name="Gautier V."/>
            <person name="Ament-Velasquez S.L."/>
            <person name="Kruys A."/>
            <person name="Hutchinson M.I."/>
            <person name="Powell A.J."/>
            <person name="Barry K."/>
            <person name="Miller A.N."/>
            <person name="Grigoriev I.V."/>
            <person name="Debuchy R."/>
            <person name="Gladieux P."/>
            <person name="Thoren M.H."/>
            <person name="Johannesson H."/>
        </authorList>
    </citation>
    <scope>NUCLEOTIDE SEQUENCE</scope>
    <source>
        <strain evidence="2">CBS 314.62</strain>
    </source>
</reference>
<dbReference type="AlphaFoldDB" id="A0AAE1CHM3"/>
<organism evidence="2 3">
    <name type="scientific">Podospora appendiculata</name>
    <dbReference type="NCBI Taxonomy" id="314037"/>
    <lineage>
        <taxon>Eukaryota</taxon>
        <taxon>Fungi</taxon>
        <taxon>Dikarya</taxon>
        <taxon>Ascomycota</taxon>
        <taxon>Pezizomycotina</taxon>
        <taxon>Sordariomycetes</taxon>
        <taxon>Sordariomycetidae</taxon>
        <taxon>Sordariales</taxon>
        <taxon>Podosporaceae</taxon>
        <taxon>Podospora</taxon>
    </lineage>
</organism>